<gene>
    <name evidence="3" type="ORF">OSH07_12815</name>
</gene>
<name>A0A9X3IKX6_9HYPH</name>
<evidence type="ECO:0000256" key="1">
    <source>
        <dbReference type="SAM" id="SignalP"/>
    </source>
</evidence>
<feature type="domain" description="Autotransporter" evidence="2">
    <location>
        <begin position="708"/>
        <end position="964"/>
    </location>
</feature>
<dbReference type="SUPFAM" id="SSF51126">
    <property type="entry name" value="Pectin lyase-like"/>
    <property type="match status" value="1"/>
</dbReference>
<dbReference type="EMBL" id="JAPKNK010000004">
    <property type="protein sequence ID" value="MCX5570079.1"/>
    <property type="molecule type" value="Genomic_DNA"/>
</dbReference>
<protein>
    <recommendedName>
        <fullName evidence="2">Autotransporter domain-containing protein</fullName>
    </recommendedName>
</protein>
<evidence type="ECO:0000313" key="3">
    <source>
        <dbReference type="EMBL" id="MCX5570079.1"/>
    </source>
</evidence>
<organism evidence="3 4">
    <name type="scientific">Kaistia nematophila</name>
    <dbReference type="NCBI Taxonomy" id="2994654"/>
    <lineage>
        <taxon>Bacteria</taxon>
        <taxon>Pseudomonadati</taxon>
        <taxon>Pseudomonadota</taxon>
        <taxon>Alphaproteobacteria</taxon>
        <taxon>Hyphomicrobiales</taxon>
        <taxon>Kaistiaceae</taxon>
        <taxon>Kaistia</taxon>
    </lineage>
</organism>
<evidence type="ECO:0000313" key="4">
    <source>
        <dbReference type="Proteomes" id="UP001144805"/>
    </source>
</evidence>
<reference evidence="3" key="1">
    <citation type="submission" date="2022-11" db="EMBL/GenBank/DDBJ databases">
        <title>Biodiversity and phylogenetic relationships of bacteria.</title>
        <authorList>
            <person name="Machado R.A.R."/>
            <person name="Bhat A."/>
            <person name="Loulou A."/>
            <person name="Kallel S."/>
        </authorList>
    </citation>
    <scope>NUCLEOTIDE SEQUENCE</scope>
    <source>
        <strain evidence="3">K-TC2</strain>
    </source>
</reference>
<dbReference type="InterPro" id="IPR036709">
    <property type="entry name" value="Autotransporte_beta_dom_sf"/>
</dbReference>
<dbReference type="Proteomes" id="UP001144805">
    <property type="component" value="Unassembled WGS sequence"/>
</dbReference>
<keyword evidence="1" id="KW-0732">Signal</keyword>
<comment type="caution">
    <text evidence="3">The sequence shown here is derived from an EMBL/GenBank/DDBJ whole genome shotgun (WGS) entry which is preliminary data.</text>
</comment>
<dbReference type="Gene3D" id="2.160.20.20">
    <property type="match status" value="1"/>
</dbReference>
<dbReference type="InterPro" id="IPR011050">
    <property type="entry name" value="Pectin_lyase_fold/virulence"/>
</dbReference>
<dbReference type="AlphaFoldDB" id="A0A9X3IKX6"/>
<dbReference type="Gene3D" id="2.40.128.130">
    <property type="entry name" value="Autotransporter beta-domain"/>
    <property type="match status" value="1"/>
</dbReference>
<feature type="signal peptide" evidence="1">
    <location>
        <begin position="1"/>
        <end position="21"/>
    </location>
</feature>
<accession>A0A9X3IKX6</accession>
<dbReference type="SUPFAM" id="SSF103515">
    <property type="entry name" value="Autotransporter"/>
    <property type="match status" value="1"/>
</dbReference>
<dbReference type="PROSITE" id="PS51208">
    <property type="entry name" value="AUTOTRANSPORTER"/>
    <property type="match status" value="1"/>
</dbReference>
<dbReference type="InterPro" id="IPR012332">
    <property type="entry name" value="Autotransporter_pectin_lyase_C"/>
</dbReference>
<dbReference type="RefSeq" id="WP_266339040.1">
    <property type="nucleotide sequence ID" value="NZ_JAPKNK010000004.1"/>
</dbReference>
<keyword evidence="4" id="KW-1185">Reference proteome</keyword>
<proteinExistence type="predicted"/>
<dbReference type="InterPro" id="IPR005546">
    <property type="entry name" value="Autotransporte_beta"/>
</dbReference>
<feature type="chain" id="PRO_5040755117" description="Autotransporter domain-containing protein" evidence="1">
    <location>
        <begin position="22"/>
        <end position="964"/>
    </location>
</feature>
<evidence type="ECO:0000259" key="2">
    <source>
        <dbReference type="PROSITE" id="PS51208"/>
    </source>
</evidence>
<sequence length="964" mass="96795">MSNSILAMGMMVVGSAAPAWAGCTTTGNVNISNPPGACGADGVYGWAESGPASLHVSDMTVEGGNADYGLISLRVANPLTGIDLSLTVDGQTIVNSTGAQGVMARTEADGDIDITIGSTVTVNSNGAGVTGWNVNGGSITIVNDGTVHAGLTDDYTSHGSDAGSEGIDATANGIGSSVSITNNGQVTSTFGRGIYADGGSGAEDPVAVTIDNQGSIDAWLAGARAIDYLGTATVINGVDGVILSHNRQGVVAWSADGDAVAVNHGSVTSENGSAIVVWGSDSATIDNYGSIVSGQTIGRVTTQTHFYGIDGYTQVEGATVITNHAGATISATADDGIFGRNESGSVAIVNDGSVWAAGAGLHAQTAGGAVTISNSGLVAADGEGGAIDVDGAGLTTVEVSNAASGLVAAASQLETYAAPGHLADLSAPEQEIFASAVSGTAVNISASAGSATVENAGTLLGNIRIALGGDISEIGAATIENAGLWAFSGESGFGTAVETSSLANTGTIWSLGDSVLDSALDNDGALYVTSLGDTAGRLTITGDYAGGTASTFVFDTASLSATAGDAVLTIEGDVTGVTKVSLADPSALSGLDWDQLPRGTVVQAEGSNNAGASSFTMRQNYGLLTLGLDYAASDQSWHLGYDTDAAGQTLSRLNQAGRYLLESQFDAAEDRLAWLRADRPKAAAAVPATAYAEPDRPADPAAQAIAASNQPVYAAWARTVGAYGDGDGYLRRSGAIEGGLDGRFSLDGGRDLVLGLFASYGATRLSFTDGDRETLAGAGVGAYAGLSFANGAFVDTTLAWQQLDTDIDLSGLSTSQDGSSVGGRITVGRRMTQGSFELTPVAAISASLTRFDGFTMQDLGVGFENSAAFAAEAGFDVARTWSTALGELKPFAGWRVGDRVLSGGDVSISDIASYADVSDGVFGRLDIGAILSNGNGAAAKLAANLRRDADETTWDIRLSAGMDF</sequence>
<dbReference type="SMART" id="SM00869">
    <property type="entry name" value="Autotransporter"/>
    <property type="match status" value="1"/>
</dbReference>